<feature type="compositionally biased region" description="Low complexity" evidence="1">
    <location>
        <begin position="150"/>
        <end position="167"/>
    </location>
</feature>
<dbReference type="EMBL" id="KI911155">
    <property type="protein sequence ID" value="ETR99741.1"/>
    <property type="molecule type" value="Genomic_DNA"/>
</dbReference>
<accession>A0A024S6A2</accession>
<dbReference type="KEGG" id="trr:M419DRAFT_85234"/>
<feature type="compositionally biased region" description="Basic and acidic residues" evidence="1">
    <location>
        <begin position="321"/>
        <end position="332"/>
    </location>
</feature>
<dbReference type="AlphaFoldDB" id="A0A024S6A2"/>
<reference evidence="3" key="1">
    <citation type="journal article" date="2013" name="Ind. Biotechnol.">
        <title>Comparative genomics analysis of Trichoderma reesei strains.</title>
        <authorList>
            <person name="Koike H."/>
            <person name="Aerts A."/>
            <person name="LaButti K."/>
            <person name="Grigoriev I.V."/>
            <person name="Baker S.E."/>
        </authorList>
    </citation>
    <scope>NUCLEOTIDE SEQUENCE [LARGE SCALE GENOMIC DNA]</scope>
    <source>
        <strain evidence="3">ATCC 56765 / BCRC 32924 / NRRL 11460 / Rut C-30</strain>
    </source>
</reference>
<feature type="region of interest" description="Disordered" evidence="1">
    <location>
        <begin position="150"/>
        <end position="177"/>
    </location>
</feature>
<dbReference type="HOGENOM" id="CLU_444534_0_0_1"/>
<evidence type="ECO:0000313" key="2">
    <source>
        <dbReference type="EMBL" id="ETR99741.1"/>
    </source>
</evidence>
<proteinExistence type="predicted"/>
<organism evidence="2 3">
    <name type="scientific">Hypocrea jecorina (strain ATCC 56765 / BCRC 32924 / NRRL 11460 / Rut C-30)</name>
    <name type="common">Trichoderma reesei</name>
    <dbReference type="NCBI Taxonomy" id="1344414"/>
    <lineage>
        <taxon>Eukaryota</taxon>
        <taxon>Fungi</taxon>
        <taxon>Dikarya</taxon>
        <taxon>Ascomycota</taxon>
        <taxon>Pezizomycotina</taxon>
        <taxon>Sordariomycetes</taxon>
        <taxon>Hypocreomycetidae</taxon>
        <taxon>Hypocreales</taxon>
        <taxon>Hypocreaceae</taxon>
        <taxon>Trichoderma</taxon>
    </lineage>
</organism>
<feature type="compositionally biased region" description="Acidic residues" evidence="1">
    <location>
        <begin position="357"/>
        <end position="373"/>
    </location>
</feature>
<evidence type="ECO:0000256" key="1">
    <source>
        <dbReference type="SAM" id="MobiDB-lite"/>
    </source>
</evidence>
<name>A0A024S6A2_HYPJR</name>
<dbReference type="Proteomes" id="UP000024376">
    <property type="component" value="Unassembled WGS sequence"/>
</dbReference>
<protein>
    <submittedName>
        <fullName evidence="2">Uncharacterized protein</fullName>
    </submittedName>
</protein>
<gene>
    <name evidence="2" type="ORF">M419DRAFT_85234</name>
</gene>
<evidence type="ECO:0000313" key="3">
    <source>
        <dbReference type="Proteomes" id="UP000024376"/>
    </source>
</evidence>
<feature type="region of interest" description="Disordered" evidence="1">
    <location>
        <begin position="293"/>
        <end position="385"/>
    </location>
</feature>
<sequence length="620" mass="68904">MILAVLICHSAPAVLKSESMLNLYEDVLPSVHHLSPLGGMVLKNFNVHYTSMQQALLCPSSRGRLNFQKRRLTMLLSKAVQSNSLGRIDRLFNENTSTGHNLPGGSRPRIELTFSLDKKLQLSTSISDFPQHLLSIQSLYIFNHPQRAWQQTKKQQQQQQQQQQQRQESTCPEIPPRHHRVREAIISQLLCRASGEWQILAVLRPMQSEAPVSRRNSQVAVGRGAQLSPYKCFTIIVQDSNIHRHKQKLTYPSNQQRFRTTDMVPHYLLRKFAAECVRDAQRRERLRHQALAQAAGESLPADVASSSSRAKPTSVGKEKKKSSGDGDVREASSARGLVARSLKGTHMPPPPDWQPDSGDEEADDDDEEEEDPFADIFESNPVDEEDPFADIFESNLDDDDAGVRELKDAMEYLRRVLTATRARDAAALHEDAGHNANDDMSVPAKDCVVDEEDDFLLIDVGDGDDEEIQELREACDDLLNELDYITFPPVDARDSFRDGEVEVMYLDDNDSAVNGTGAASSSARARSNKRRREVAQACGDLFKNTCSKPQGYKVSINSEFAALYQQKTQGTTGSNSYLPSINSLSPASFAEADAAARVPRRLGATLAPAFCPSPMSGSWG</sequence>